<dbReference type="AlphaFoldDB" id="A0A0A0LJ47"/>
<reference evidence="2 3" key="2">
    <citation type="journal article" date="2009" name="PLoS ONE">
        <title>An integrated genetic and cytogenetic map of the cucumber genome.</title>
        <authorList>
            <person name="Ren Y."/>
            <person name="Zhang Z."/>
            <person name="Liu J."/>
            <person name="Staub J.E."/>
            <person name="Han Y."/>
            <person name="Cheng Z."/>
            <person name="Li X."/>
            <person name="Lu J."/>
            <person name="Miao H."/>
            <person name="Kang H."/>
            <person name="Xie B."/>
            <person name="Gu X."/>
            <person name="Wang X."/>
            <person name="Du Y."/>
            <person name="Jin W."/>
            <person name="Huang S."/>
        </authorList>
    </citation>
    <scope>NUCLEOTIDE SEQUENCE [LARGE SCALE GENOMIC DNA]</scope>
    <source>
        <strain evidence="3">cv. 9930</strain>
    </source>
</reference>
<dbReference type="PROSITE" id="PS51886">
    <property type="entry name" value="TLDC"/>
    <property type="match status" value="1"/>
</dbReference>
<dbReference type="InterPro" id="IPR006571">
    <property type="entry name" value="TLDc_dom"/>
</dbReference>
<reference evidence="2 3" key="3">
    <citation type="journal article" date="2010" name="BMC Genomics">
        <title>Transcriptome sequencing and comparative analysis of cucumber flowers with different sex types.</title>
        <authorList>
            <person name="Guo S."/>
            <person name="Zheng Y."/>
            <person name="Joung J.G."/>
            <person name="Liu S."/>
            <person name="Zhang Z."/>
            <person name="Crasta O.R."/>
            <person name="Sobral B.W."/>
            <person name="Xu Y."/>
            <person name="Huang S."/>
            <person name="Fei Z."/>
        </authorList>
    </citation>
    <scope>NUCLEOTIDE SEQUENCE [LARGE SCALE GENOMIC DNA]</scope>
    <source>
        <strain evidence="3">cv. 9930</strain>
    </source>
</reference>
<dbReference type="KEGG" id="csv:101217301"/>
<dbReference type="EMBL" id="CM002924">
    <property type="protein sequence ID" value="KGN60016.1"/>
    <property type="molecule type" value="Genomic_DNA"/>
</dbReference>
<gene>
    <name evidence="2" type="ORF">Csa_3G866490</name>
</gene>
<accession>A0A0A0LJ47</accession>
<reference evidence="2 3" key="1">
    <citation type="journal article" date="2009" name="Nat. Genet.">
        <title>The genome of the cucumber, Cucumis sativus L.</title>
        <authorList>
            <person name="Huang S."/>
            <person name="Li R."/>
            <person name="Zhang Z."/>
            <person name="Li L."/>
            <person name="Gu X."/>
            <person name="Fan W."/>
            <person name="Lucas W.J."/>
            <person name="Wang X."/>
            <person name="Xie B."/>
            <person name="Ni P."/>
            <person name="Ren Y."/>
            <person name="Zhu H."/>
            <person name="Li J."/>
            <person name="Lin K."/>
            <person name="Jin W."/>
            <person name="Fei Z."/>
            <person name="Li G."/>
            <person name="Staub J."/>
            <person name="Kilian A."/>
            <person name="van der Vossen E.A."/>
            <person name="Wu Y."/>
            <person name="Guo J."/>
            <person name="He J."/>
            <person name="Jia Z."/>
            <person name="Ren Y."/>
            <person name="Tian G."/>
            <person name="Lu Y."/>
            <person name="Ruan J."/>
            <person name="Qian W."/>
            <person name="Wang M."/>
            <person name="Huang Q."/>
            <person name="Li B."/>
            <person name="Xuan Z."/>
            <person name="Cao J."/>
            <person name="Asan"/>
            <person name="Wu Z."/>
            <person name="Zhang J."/>
            <person name="Cai Q."/>
            <person name="Bai Y."/>
            <person name="Zhao B."/>
            <person name="Han Y."/>
            <person name="Li Y."/>
            <person name="Li X."/>
            <person name="Wang S."/>
            <person name="Shi Q."/>
            <person name="Liu S."/>
            <person name="Cho W.K."/>
            <person name="Kim J.Y."/>
            <person name="Xu Y."/>
            <person name="Heller-Uszynska K."/>
            <person name="Miao H."/>
            <person name="Cheng Z."/>
            <person name="Zhang S."/>
            <person name="Wu J."/>
            <person name="Yang Y."/>
            <person name="Kang H."/>
            <person name="Li M."/>
            <person name="Liang H."/>
            <person name="Ren X."/>
            <person name="Shi Z."/>
            <person name="Wen M."/>
            <person name="Jian M."/>
            <person name="Yang H."/>
            <person name="Zhang G."/>
            <person name="Yang Z."/>
            <person name="Chen R."/>
            <person name="Liu S."/>
            <person name="Li J."/>
            <person name="Ma L."/>
            <person name="Liu H."/>
            <person name="Zhou Y."/>
            <person name="Zhao J."/>
            <person name="Fang X."/>
            <person name="Li G."/>
            <person name="Fang L."/>
            <person name="Li Y."/>
            <person name="Liu D."/>
            <person name="Zheng H."/>
            <person name="Zhang Y."/>
            <person name="Qin N."/>
            <person name="Li Z."/>
            <person name="Yang G."/>
            <person name="Yang S."/>
            <person name="Bolund L."/>
            <person name="Kristiansen K."/>
            <person name="Zheng H."/>
            <person name="Li S."/>
            <person name="Zhang X."/>
            <person name="Yang H."/>
            <person name="Wang J."/>
            <person name="Sun R."/>
            <person name="Zhang B."/>
            <person name="Jiang S."/>
            <person name="Wang J."/>
            <person name="Du Y."/>
            <person name="Li S."/>
        </authorList>
    </citation>
    <scope>NUCLEOTIDE SEQUENCE [LARGE SCALE GENOMIC DNA]</scope>
    <source>
        <strain evidence="3">cv. 9930</strain>
    </source>
</reference>
<feature type="domain" description="TLDc" evidence="1">
    <location>
        <begin position="289"/>
        <end position="483"/>
    </location>
</feature>
<dbReference type="Pfam" id="PF07534">
    <property type="entry name" value="TLD"/>
    <property type="match status" value="1"/>
</dbReference>
<evidence type="ECO:0000259" key="1">
    <source>
        <dbReference type="PROSITE" id="PS51886"/>
    </source>
</evidence>
<dbReference type="eggNOG" id="KOG4636">
    <property type="taxonomic scope" value="Eukaryota"/>
</dbReference>
<keyword evidence="3" id="KW-1185">Reference proteome</keyword>
<dbReference type="Proteomes" id="UP000029981">
    <property type="component" value="Chromosome 3"/>
</dbReference>
<sequence length="539" mass="59623">MGASTSTEKKVPDDQREAEALAASTGALPQLQSAFSKLVDPQTNAIPFESLQKCFFLGYENQTQETAAVPESFPGILDHVGLTIIEMFFIPEKGGVTWVEFLKGYNKCCGKISASVLLNALIRVFDATMVKLGLPSKLEFTSYEDEFKMTGFLLPSDVLMLLWMCWAMFWDSSTFKALGSKSNLILPDINNLVLSSVASCAEVGSTVNIWDCDILGLGVEVPIGKFLTWAVKTVPSLPDGFSRFVHARILQASTKEDGVESSSSPTVDIASPETSNSFVLTCGTAWAVSLTQRGGIRDEMSKICFSISGDGNHEHLLYRSSLHGRGLNRFWSNIEGYQGPLFVVVHAASGDTRDDSTNELKWTVGVLTFQGFENRDLFYGSGGNIYALSPVFHVYSATGKEKNFVYSHLHPSARVYEPHPKPVGLGFGGTMGNERLFIDEDFARVTVRHHVVDKTYQPGPLFPDQGFLPVEASILDVEIWGLGGSTAKEIQNSYKKREELFTEQRRKVDLKTFASWEDSPEKMMLDMMSDPNAVRREDR</sequence>
<dbReference type="OrthoDB" id="289228at2759"/>
<dbReference type="PANTHER" id="PTHR23354:SF104">
    <property type="entry name" value="TLD-DOMAIN CONTAINING NUCLEOLAR PROTEIN"/>
    <property type="match status" value="1"/>
</dbReference>
<evidence type="ECO:0000313" key="2">
    <source>
        <dbReference type="EMBL" id="KGN60016.1"/>
    </source>
</evidence>
<dbReference type="PANTHER" id="PTHR23354">
    <property type="entry name" value="NUCLEOLAR PROTEIN 7/ESTROGEN RECEPTOR COACTIVATOR-RELATED"/>
    <property type="match status" value="1"/>
</dbReference>
<organism evidence="2 3">
    <name type="scientific">Cucumis sativus</name>
    <name type="common">Cucumber</name>
    <dbReference type="NCBI Taxonomy" id="3659"/>
    <lineage>
        <taxon>Eukaryota</taxon>
        <taxon>Viridiplantae</taxon>
        <taxon>Streptophyta</taxon>
        <taxon>Embryophyta</taxon>
        <taxon>Tracheophyta</taxon>
        <taxon>Spermatophyta</taxon>
        <taxon>Magnoliopsida</taxon>
        <taxon>eudicotyledons</taxon>
        <taxon>Gunneridae</taxon>
        <taxon>Pentapetalae</taxon>
        <taxon>rosids</taxon>
        <taxon>fabids</taxon>
        <taxon>Cucurbitales</taxon>
        <taxon>Cucurbitaceae</taxon>
        <taxon>Benincaseae</taxon>
        <taxon>Cucumis</taxon>
    </lineage>
</organism>
<dbReference type="Gramene" id="KGN60016">
    <property type="protein sequence ID" value="KGN60016"/>
    <property type="gene ID" value="Csa_3G866490"/>
</dbReference>
<protein>
    <recommendedName>
        <fullName evidence="1">TLDc domain-containing protein</fullName>
    </recommendedName>
</protein>
<reference evidence="2 3" key="4">
    <citation type="journal article" date="2011" name="BMC Genomics">
        <title>RNA-Seq improves annotation of protein-coding genes in the cucumber genome.</title>
        <authorList>
            <person name="Li Z."/>
            <person name="Zhang Z."/>
            <person name="Yan P."/>
            <person name="Huang S."/>
            <person name="Fei Z."/>
            <person name="Lin K."/>
        </authorList>
    </citation>
    <scope>NUCLEOTIDE SEQUENCE [LARGE SCALE GENOMIC DNA]</scope>
    <source>
        <strain evidence="3">cv. 9930</strain>
    </source>
</reference>
<evidence type="ECO:0000313" key="3">
    <source>
        <dbReference type="Proteomes" id="UP000029981"/>
    </source>
</evidence>
<dbReference type="OMA" id="GNERIFM"/>
<dbReference type="SMART" id="SM00584">
    <property type="entry name" value="TLDc"/>
    <property type="match status" value="1"/>
</dbReference>
<name>A0A0A0LJ47_CUCSA</name>
<proteinExistence type="predicted"/>